<reference evidence="2 4" key="1">
    <citation type="submission" date="2015-09" db="EMBL/GenBank/DDBJ databases">
        <authorList>
            <consortium name="Pathogen Informatics"/>
        </authorList>
    </citation>
    <scope>NUCLEOTIDE SEQUENCE [LARGE SCALE GENOMIC DNA]</scope>
    <source>
        <strain evidence="2 4">2789STDY5834846</strain>
    </source>
</reference>
<organism evidence="2 4">
    <name type="scientific">Bacteroides faecis</name>
    <dbReference type="NCBI Taxonomy" id="674529"/>
    <lineage>
        <taxon>Bacteria</taxon>
        <taxon>Pseudomonadati</taxon>
        <taxon>Bacteroidota</taxon>
        <taxon>Bacteroidia</taxon>
        <taxon>Bacteroidales</taxon>
        <taxon>Bacteroidaceae</taxon>
        <taxon>Bacteroides</taxon>
    </lineage>
</organism>
<dbReference type="Proteomes" id="UP000095606">
    <property type="component" value="Unassembled WGS sequence"/>
</dbReference>
<feature type="transmembrane region" description="Helical" evidence="1">
    <location>
        <begin position="12"/>
        <end position="39"/>
    </location>
</feature>
<accession>A0A6N2TNM4</accession>
<dbReference type="AlphaFoldDB" id="A0A174N998"/>
<gene>
    <name evidence="3" type="ORF">BFLFYP10_01394</name>
    <name evidence="2" type="ORF">ERS852461_02575</name>
</gene>
<keyword evidence="1" id="KW-0472">Membrane</keyword>
<evidence type="ECO:0000313" key="4">
    <source>
        <dbReference type="Proteomes" id="UP000095606"/>
    </source>
</evidence>
<evidence type="ECO:0000313" key="3">
    <source>
        <dbReference type="EMBL" id="VYT06997.1"/>
    </source>
</evidence>
<reference evidence="3" key="2">
    <citation type="submission" date="2019-11" db="EMBL/GenBank/DDBJ databases">
        <authorList>
            <person name="Feng L."/>
        </authorList>
    </citation>
    <scope>NUCLEOTIDE SEQUENCE</scope>
    <source>
        <strain evidence="3">BfaecisLFYP10</strain>
    </source>
</reference>
<protein>
    <submittedName>
        <fullName evidence="2">Uncharacterized protein</fullName>
    </submittedName>
</protein>
<evidence type="ECO:0000256" key="1">
    <source>
        <dbReference type="SAM" id="Phobius"/>
    </source>
</evidence>
<keyword evidence="1" id="KW-0812">Transmembrane</keyword>
<sequence>MTSFGFDDMKVNLLICMTYCLSNMEKNLFYIFIVLFLTIT</sequence>
<accession>A0A174N998</accession>
<proteinExistence type="predicted"/>
<name>A0A174N998_9BACE</name>
<evidence type="ECO:0000313" key="2">
    <source>
        <dbReference type="EMBL" id="CUP43417.1"/>
    </source>
</evidence>
<dbReference type="EMBL" id="CZAE01000011">
    <property type="protein sequence ID" value="CUP43417.1"/>
    <property type="molecule type" value="Genomic_DNA"/>
</dbReference>
<keyword evidence="1" id="KW-1133">Transmembrane helix</keyword>
<dbReference type="EMBL" id="CACRSZ010000038">
    <property type="protein sequence ID" value="VYT06997.1"/>
    <property type="molecule type" value="Genomic_DNA"/>
</dbReference>